<accession>A0A1R3GWE4</accession>
<gene>
    <name evidence="3" type="ORF">CCACVL1_22825</name>
</gene>
<evidence type="ECO:0000256" key="1">
    <source>
        <dbReference type="SAM" id="Phobius"/>
    </source>
</evidence>
<reference evidence="3 4" key="1">
    <citation type="submission" date="2013-09" db="EMBL/GenBank/DDBJ databases">
        <title>Corchorus capsularis genome sequencing.</title>
        <authorList>
            <person name="Alam M."/>
            <person name="Haque M.S."/>
            <person name="Islam M.S."/>
            <person name="Emdad E.M."/>
            <person name="Islam M.M."/>
            <person name="Ahmed B."/>
            <person name="Halim A."/>
            <person name="Hossen Q.M.M."/>
            <person name="Hossain M.Z."/>
            <person name="Ahmed R."/>
            <person name="Khan M.M."/>
            <person name="Islam R."/>
            <person name="Rashid M.M."/>
            <person name="Khan S.A."/>
            <person name="Rahman M.S."/>
            <person name="Alam M."/>
        </authorList>
    </citation>
    <scope>NUCLEOTIDE SEQUENCE [LARGE SCALE GENOMIC DNA]</scope>
    <source>
        <strain evidence="4">cv. CVL-1</strain>
        <tissue evidence="3">Whole seedling</tissue>
    </source>
</reference>
<evidence type="ECO:0000313" key="3">
    <source>
        <dbReference type="EMBL" id="OMO62448.1"/>
    </source>
</evidence>
<dbReference type="PANTHER" id="PTHR30373">
    <property type="entry name" value="UPF0603 PROTEIN YGCG"/>
    <property type="match status" value="1"/>
</dbReference>
<proteinExistence type="predicted"/>
<sequence>METILSSHSLSPILNPKSATTCKNILSPSSVQPRSASLFLSKPFTCCSLKKTNSQSVKPSLAEEPKNWFVHAQQGLAALAISLALNFSPVLHSGNALASEFDVLNEGPPKDSYLVDDANVLSKVTKSDLKQLLSDLESRKNYHINFITVRKLTSKADAFEYADQVLERWYPTLEEGSNKGIVVLVTSQKEGAVTGGPKFVEAVGEKILDATVSENLPVLATEERYNEAIISSAKRLAAAIDGLPDPGGPLVKDNKRESNFKTREETEEKRGQFSLVVGGLLVIAFVVPMAQYYAYVSRK</sequence>
<dbReference type="InterPro" id="IPR007621">
    <property type="entry name" value="TPM_dom"/>
</dbReference>
<dbReference type="AlphaFoldDB" id="A0A1R3GWE4"/>
<dbReference type="OMA" id="IPMVTYF"/>
<feature type="domain" description="TPM" evidence="2">
    <location>
        <begin position="115"/>
        <end position="238"/>
    </location>
</feature>
<dbReference type="Gramene" id="OMO62448">
    <property type="protein sequence ID" value="OMO62448"/>
    <property type="gene ID" value="CCACVL1_22825"/>
</dbReference>
<keyword evidence="1" id="KW-0472">Membrane</keyword>
<evidence type="ECO:0000259" key="2">
    <source>
        <dbReference type="Pfam" id="PF04536"/>
    </source>
</evidence>
<dbReference type="Proteomes" id="UP000188268">
    <property type="component" value="Unassembled WGS sequence"/>
</dbReference>
<protein>
    <recommendedName>
        <fullName evidence="2">TPM domain-containing protein</fullName>
    </recommendedName>
</protein>
<name>A0A1R3GWE4_COCAP</name>
<dbReference type="EMBL" id="AWWV01013243">
    <property type="protein sequence ID" value="OMO62448.1"/>
    <property type="molecule type" value="Genomic_DNA"/>
</dbReference>
<organism evidence="3 4">
    <name type="scientific">Corchorus capsularis</name>
    <name type="common">Jute</name>
    <dbReference type="NCBI Taxonomy" id="210143"/>
    <lineage>
        <taxon>Eukaryota</taxon>
        <taxon>Viridiplantae</taxon>
        <taxon>Streptophyta</taxon>
        <taxon>Embryophyta</taxon>
        <taxon>Tracheophyta</taxon>
        <taxon>Spermatophyta</taxon>
        <taxon>Magnoliopsida</taxon>
        <taxon>eudicotyledons</taxon>
        <taxon>Gunneridae</taxon>
        <taxon>Pentapetalae</taxon>
        <taxon>rosids</taxon>
        <taxon>malvids</taxon>
        <taxon>Malvales</taxon>
        <taxon>Malvaceae</taxon>
        <taxon>Grewioideae</taxon>
        <taxon>Apeibeae</taxon>
        <taxon>Corchorus</taxon>
    </lineage>
</organism>
<keyword evidence="4" id="KW-1185">Reference proteome</keyword>
<comment type="caution">
    <text evidence="3">The sequence shown here is derived from an EMBL/GenBank/DDBJ whole genome shotgun (WGS) entry which is preliminary data.</text>
</comment>
<dbReference type="STRING" id="210143.A0A1R3GWE4"/>
<dbReference type="Pfam" id="PF04536">
    <property type="entry name" value="TPM_phosphatase"/>
    <property type="match status" value="1"/>
</dbReference>
<dbReference type="OrthoDB" id="5645at2759"/>
<keyword evidence="1" id="KW-1133">Transmembrane helix</keyword>
<evidence type="ECO:0000313" key="4">
    <source>
        <dbReference type="Proteomes" id="UP000188268"/>
    </source>
</evidence>
<feature type="transmembrane region" description="Helical" evidence="1">
    <location>
        <begin position="273"/>
        <end position="295"/>
    </location>
</feature>
<dbReference type="Gene3D" id="3.10.310.50">
    <property type="match status" value="1"/>
</dbReference>
<dbReference type="PANTHER" id="PTHR30373:SF2">
    <property type="entry name" value="UPF0603 PROTEIN YGCG"/>
    <property type="match status" value="1"/>
</dbReference>
<keyword evidence="1" id="KW-0812">Transmembrane</keyword>